<dbReference type="Proteomes" id="UP000641932">
    <property type="component" value="Unassembled WGS sequence"/>
</dbReference>
<sequence>MKEDERQPVKVAGPAVMEGGVEDGRVGTAVSLRLQDGDSKVEAQDTVDGDLDDDRVQRGGRGRAVADGSGGQPRPSARGRR</sequence>
<comment type="caution">
    <text evidence="2">The sequence shown here is derived from an EMBL/GenBank/DDBJ whole genome shotgun (WGS) entry which is preliminary data.</text>
</comment>
<organism evidence="2 3">
    <name type="scientific">Wenjunlia tyrosinilytica</name>
    <dbReference type="NCBI Taxonomy" id="1544741"/>
    <lineage>
        <taxon>Bacteria</taxon>
        <taxon>Bacillati</taxon>
        <taxon>Actinomycetota</taxon>
        <taxon>Actinomycetes</taxon>
        <taxon>Kitasatosporales</taxon>
        <taxon>Streptomycetaceae</taxon>
        <taxon>Wenjunlia</taxon>
    </lineage>
</organism>
<accession>A0A918E2A6</accession>
<reference evidence="2" key="1">
    <citation type="journal article" date="2014" name="Int. J. Syst. Evol. Microbiol.">
        <title>Complete genome sequence of Corynebacterium casei LMG S-19264T (=DSM 44701T), isolated from a smear-ripened cheese.</title>
        <authorList>
            <consortium name="US DOE Joint Genome Institute (JGI-PGF)"/>
            <person name="Walter F."/>
            <person name="Albersmeier A."/>
            <person name="Kalinowski J."/>
            <person name="Ruckert C."/>
        </authorList>
    </citation>
    <scope>NUCLEOTIDE SEQUENCE</scope>
    <source>
        <strain evidence="2">CGMCC 4.7201</strain>
    </source>
</reference>
<evidence type="ECO:0000313" key="3">
    <source>
        <dbReference type="Proteomes" id="UP000641932"/>
    </source>
</evidence>
<keyword evidence="3" id="KW-1185">Reference proteome</keyword>
<dbReference type="EMBL" id="BMMS01000042">
    <property type="protein sequence ID" value="GGO98979.1"/>
    <property type="molecule type" value="Genomic_DNA"/>
</dbReference>
<evidence type="ECO:0000313" key="2">
    <source>
        <dbReference type="EMBL" id="GGO98979.1"/>
    </source>
</evidence>
<reference evidence="2" key="2">
    <citation type="submission" date="2020-09" db="EMBL/GenBank/DDBJ databases">
        <authorList>
            <person name="Sun Q."/>
            <person name="Zhou Y."/>
        </authorList>
    </citation>
    <scope>NUCLEOTIDE SEQUENCE</scope>
    <source>
        <strain evidence="2">CGMCC 4.7201</strain>
    </source>
</reference>
<feature type="region of interest" description="Disordered" evidence="1">
    <location>
        <begin position="1"/>
        <end position="24"/>
    </location>
</feature>
<dbReference type="AlphaFoldDB" id="A0A918E2A6"/>
<protein>
    <submittedName>
        <fullName evidence="2">Uncharacterized protein</fullName>
    </submittedName>
</protein>
<gene>
    <name evidence="2" type="ORF">GCM10012280_64360</name>
</gene>
<evidence type="ECO:0000256" key="1">
    <source>
        <dbReference type="SAM" id="MobiDB-lite"/>
    </source>
</evidence>
<feature type="region of interest" description="Disordered" evidence="1">
    <location>
        <begin position="36"/>
        <end position="81"/>
    </location>
</feature>
<name>A0A918E2A6_9ACTN</name>
<proteinExistence type="predicted"/>